<dbReference type="AlphaFoldDB" id="A0A6C0B681"/>
<reference evidence="2" key="1">
    <citation type="journal article" date="2020" name="Nature">
        <title>Giant virus diversity and host interactions through global metagenomics.</title>
        <authorList>
            <person name="Schulz F."/>
            <person name="Roux S."/>
            <person name="Paez-Espino D."/>
            <person name="Jungbluth S."/>
            <person name="Walsh D.A."/>
            <person name="Denef V.J."/>
            <person name="McMahon K.D."/>
            <person name="Konstantinidis K.T."/>
            <person name="Eloe-Fadrosh E.A."/>
            <person name="Kyrpides N.C."/>
            <person name="Woyke T."/>
        </authorList>
    </citation>
    <scope>NUCLEOTIDE SEQUENCE</scope>
    <source>
        <strain evidence="2">GVMAG-M-3300009684-20</strain>
    </source>
</reference>
<dbReference type="InterPro" id="IPR055270">
    <property type="entry name" value="Glyco_tran_10_C"/>
</dbReference>
<dbReference type="Gene3D" id="3.40.50.11660">
    <property type="entry name" value="Glycosyl transferase family 10, C-terminal domain"/>
    <property type="match status" value="1"/>
</dbReference>
<evidence type="ECO:0000259" key="1">
    <source>
        <dbReference type="Pfam" id="PF00852"/>
    </source>
</evidence>
<feature type="domain" description="Fucosyltransferase C-terminal" evidence="1">
    <location>
        <begin position="170"/>
        <end position="209"/>
    </location>
</feature>
<dbReference type="EMBL" id="MN739078">
    <property type="protein sequence ID" value="QHS87181.1"/>
    <property type="molecule type" value="Genomic_DNA"/>
</dbReference>
<proteinExistence type="predicted"/>
<name>A0A6C0B681_9ZZZZ</name>
<evidence type="ECO:0000313" key="2">
    <source>
        <dbReference type="EMBL" id="QHS87181.1"/>
    </source>
</evidence>
<protein>
    <recommendedName>
        <fullName evidence="1">Fucosyltransferase C-terminal domain-containing protein</fullName>
    </recommendedName>
</protein>
<organism evidence="2">
    <name type="scientific">viral metagenome</name>
    <dbReference type="NCBI Taxonomy" id="1070528"/>
    <lineage>
        <taxon>unclassified sequences</taxon>
        <taxon>metagenomes</taxon>
        <taxon>organismal metagenomes</taxon>
    </lineage>
</organism>
<dbReference type="Pfam" id="PF00852">
    <property type="entry name" value="Glyco_transf_10"/>
    <property type="match status" value="1"/>
</dbReference>
<dbReference type="SUPFAM" id="SSF53756">
    <property type="entry name" value="UDP-Glycosyltransferase/glycogen phosphorylase"/>
    <property type="match status" value="1"/>
</dbReference>
<dbReference type="InterPro" id="IPR038577">
    <property type="entry name" value="GT10-like_C_sf"/>
</dbReference>
<sequence length="280" mass="32312">MPYFTNSYWLDVSKLTPTSDTRAIAVDTPNAVKPKKDIMLIVLQCEPNAIMNHREAYVQNHDKYDMILTFDDEVLKACPNARLCLPACTWIRPEVYNSIDTERKKTRISSITGSKNMGAPGHSLRQFFYMNQLLLRSHFTWFRSSAGSLLPEIQANLVVGKDSHSKDILFLDYQFSLVIENSRQKNYFSEKLIDCLITKTIPVYWGCPNISDWFDTRGWIILESESLVELRQKTLIMPNYNDYRDSIEANYQKARTEFTSQYPAIQRAINLGVATLAPEE</sequence>
<accession>A0A6C0B681</accession>